<organism evidence="1 2">
    <name type="scientific">Streptococcus suis</name>
    <dbReference type="NCBI Taxonomy" id="1307"/>
    <lineage>
        <taxon>Bacteria</taxon>
        <taxon>Bacillati</taxon>
        <taxon>Bacillota</taxon>
        <taxon>Bacilli</taxon>
        <taxon>Lactobacillales</taxon>
        <taxon>Streptococcaceae</taxon>
        <taxon>Streptococcus</taxon>
    </lineage>
</organism>
<dbReference type="EMBL" id="FIHD01000002">
    <property type="protein sequence ID" value="CYU66775.1"/>
    <property type="molecule type" value="Genomic_DNA"/>
</dbReference>
<evidence type="ECO:0000313" key="1">
    <source>
        <dbReference type="EMBL" id="CYU66775.1"/>
    </source>
</evidence>
<reference evidence="1 2" key="1">
    <citation type="submission" date="2016-02" db="EMBL/GenBank/DDBJ databases">
        <authorList>
            <consortium name="Pathogen Informatics"/>
        </authorList>
    </citation>
    <scope>NUCLEOTIDE SEQUENCE [LARGE SCALE GENOMIC DNA]</scope>
    <source>
        <strain evidence="1 2">LSS54</strain>
    </source>
</reference>
<evidence type="ECO:0000313" key="2">
    <source>
        <dbReference type="Proteomes" id="UP000073494"/>
    </source>
</evidence>
<protein>
    <submittedName>
        <fullName evidence="1">Uncharacterized protein</fullName>
    </submittedName>
</protein>
<dbReference type="AlphaFoldDB" id="A0A0Z8ERM1"/>
<name>A0A0Z8ERM1_STRSU</name>
<dbReference type="RefSeq" id="WP_044774395.1">
    <property type="nucleotide sequence ID" value="NZ_CEFG01000039.1"/>
</dbReference>
<dbReference type="Proteomes" id="UP000073494">
    <property type="component" value="Unassembled WGS sequence"/>
</dbReference>
<accession>A0A0Z8ERM1</accession>
<gene>
    <name evidence="1" type="ORF">ERS132416_00233</name>
</gene>
<proteinExistence type="predicted"/>
<sequence>MNNNGLNENAVFNDMEILEIFIDLLYRNLDSDTKLRSSFDSINREVSDFFGIPQKSYIGQLLYIISDVDHIRRSFVDHIEFYYREINKKVKRVVGVSLALEIVQNVHFLEEFDVVMIENIEEFYNSTEVVQNKLARILESYLKTGGKLLVTGCEFDNSNDALSKILYQGNLLNLTC</sequence>